<comment type="subunit">
    <text evidence="2">Homotetramer.</text>
</comment>
<evidence type="ECO:0000256" key="1">
    <source>
        <dbReference type="ARBA" id="ARBA00009986"/>
    </source>
</evidence>
<reference evidence="10" key="1">
    <citation type="submission" date="2015-08" db="EMBL/GenBank/DDBJ databases">
        <authorList>
            <person name="Kim K.M."/>
        </authorList>
    </citation>
    <scope>NUCLEOTIDE SEQUENCE [LARGE SCALE GENOMIC DNA]</scope>
    <source>
        <strain evidence="10">KCTC 23892</strain>
    </source>
</reference>
<dbReference type="KEGG" id="ksd:KS2013_1046"/>
<evidence type="ECO:0000256" key="6">
    <source>
        <dbReference type="PROSITE-ProRule" id="PRU10007"/>
    </source>
</evidence>
<evidence type="ECO:0000313" key="10">
    <source>
        <dbReference type="Proteomes" id="UP000094147"/>
    </source>
</evidence>
<dbReference type="InterPro" id="IPR015590">
    <property type="entry name" value="Aldehyde_DH_dom"/>
</dbReference>
<dbReference type="Proteomes" id="UP000094147">
    <property type="component" value="Chromosome"/>
</dbReference>
<evidence type="ECO:0000313" key="9">
    <source>
        <dbReference type="EMBL" id="AOE49766.1"/>
    </source>
</evidence>
<dbReference type="STRING" id="1144748.KS2013_1046"/>
<keyword evidence="3 7" id="KW-0560">Oxidoreductase</keyword>
<feature type="domain" description="Aldehyde dehydrogenase" evidence="8">
    <location>
        <begin position="24"/>
        <end position="486"/>
    </location>
</feature>
<organism evidence="9 10">
    <name type="scientific">Kangiella sediminilitoris</name>
    <dbReference type="NCBI Taxonomy" id="1144748"/>
    <lineage>
        <taxon>Bacteria</taxon>
        <taxon>Pseudomonadati</taxon>
        <taxon>Pseudomonadota</taxon>
        <taxon>Gammaproteobacteria</taxon>
        <taxon>Kangiellales</taxon>
        <taxon>Kangiellaceae</taxon>
        <taxon>Kangiella</taxon>
    </lineage>
</organism>
<dbReference type="Pfam" id="PF00171">
    <property type="entry name" value="Aldedh"/>
    <property type="match status" value="1"/>
</dbReference>
<feature type="active site" evidence="6">
    <location>
        <position position="262"/>
    </location>
</feature>
<dbReference type="RefSeq" id="WP_068990784.1">
    <property type="nucleotide sequence ID" value="NZ_CP012418.1"/>
</dbReference>
<dbReference type="Gene3D" id="3.40.309.10">
    <property type="entry name" value="Aldehyde Dehydrogenase, Chain A, domain 2"/>
    <property type="match status" value="1"/>
</dbReference>
<dbReference type="Gene3D" id="3.40.605.10">
    <property type="entry name" value="Aldehyde Dehydrogenase, Chain A, domain 1"/>
    <property type="match status" value="1"/>
</dbReference>
<proteinExistence type="inferred from homology"/>
<evidence type="ECO:0000259" key="8">
    <source>
        <dbReference type="Pfam" id="PF00171"/>
    </source>
</evidence>
<evidence type="ECO:0000256" key="5">
    <source>
        <dbReference type="ARBA" id="ARBA00024226"/>
    </source>
</evidence>
<dbReference type="SUPFAM" id="SSF53720">
    <property type="entry name" value="ALDH-like"/>
    <property type="match status" value="1"/>
</dbReference>
<gene>
    <name evidence="9" type="ORF">KS2013_1046</name>
</gene>
<dbReference type="PANTHER" id="PTHR43521">
    <property type="entry name" value="ALPHA-AMINOADIPIC SEMIALDEHYDE DEHYDROGENASE"/>
    <property type="match status" value="1"/>
</dbReference>
<keyword evidence="4" id="KW-0520">NAD</keyword>
<accession>A0A1B3BAJ2</accession>
<dbReference type="PATRIC" id="fig|1144748.3.peg.1057"/>
<dbReference type="EC" id="1.2.1.3" evidence="5"/>
<dbReference type="InterPro" id="IPR016163">
    <property type="entry name" value="Ald_DH_C"/>
</dbReference>
<protein>
    <recommendedName>
        <fullName evidence="5">aldehyde dehydrogenase (NAD(+))</fullName>
        <ecNumber evidence="5">1.2.1.3</ecNumber>
    </recommendedName>
</protein>
<keyword evidence="10" id="KW-1185">Reference proteome</keyword>
<dbReference type="InterPro" id="IPR044638">
    <property type="entry name" value="ALDH7A1-like"/>
</dbReference>
<evidence type="ECO:0000256" key="4">
    <source>
        <dbReference type="ARBA" id="ARBA00023027"/>
    </source>
</evidence>
<dbReference type="PROSITE" id="PS00687">
    <property type="entry name" value="ALDEHYDE_DEHYDR_GLU"/>
    <property type="match status" value="1"/>
</dbReference>
<dbReference type="FunFam" id="3.40.309.10:FF:000018">
    <property type="entry name" value="Alpha-aminoadipic semialdehyde dehydrogenase"/>
    <property type="match status" value="1"/>
</dbReference>
<evidence type="ECO:0000256" key="7">
    <source>
        <dbReference type="RuleBase" id="RU003345"/>
    </source>
</evidence>
<sequence>MEFLEELGIKAVNQSASWGEGYTETQDAGSIDSINPATGELIAKVNVTSEEDYDKVLQMAEESFAEWRMVPAPVRGELVRQMADALRDHKDALGSLVSAEMGKIKAEGDGEVQEMIDMADFAVGQSRMLYGKTMHSERPEHRMYEQWHPLGVTGVISAFNFPVAVWSWNAFVAAVCGNTIVWKPSPKTPLTGIAVQNICNKVLERNGYKGIFNLFIDSEENKLSKKFIEDSRVKKMSFTGSSEVGRMVGMKVAERMGKSLLELSGNNALIIDETADLELAVPAVVFGAVGTAGQRCTSTRRLIVHKDIADNVIPTIVNAYKQVKVGNPLDSDTLMGPLIDEQAVKNFENTIAEAKKAGGEVLTGGKRIEGKGHFVEPTVIRAENHWDIVQTETFAPILYVMTFETIDEALALQNQSKAGLSSAIFTQSVKNAERFLSAIGSDCGIANVNIGTSGAEIGGAFGGEKETGGGREAGSDAWKAYMRRQTNTIFWGETPVLAQGIKFDLG</sequence>
<dbReference type="AlphaFoldDB" id="A0A1B3BAJ2"/>
<dbReference type="EMBL" id="CP012418">
    <property type="protein sequence ID" value="AOE49766.1"/>
    <property type="molecule type" value="Genomic_DNA"/>
</dbReference>
<comment type="similarity">
    <text evidence="1 7">Belongs to the aldehyde dehydrogenase family.</text>
</comment>
<dbReference type="CDD" id="cd07130">
    <property type="entry name" value="ALDH_F7_AASADH"/>
    <property type="match status" value="1"/>
</dbReference>
<dbReference type="PANTHER" id="PTHR43521:SF1">
    <property type="entry name" value="ALPHA-AMINOADIPIC SEMIALDEHYDE DEHYDROGENASE"/>
    <property type="match status" value="1"/>
</dbReference>
<dbReference type="InterPro" id="IPR029510">
    <property type="entry name" value="Ald_DH_CS_GLU"/>
</dbReference>
<dbReference type="OrthoDB" id="9812625at2"/>
<dbReference type="InterPro" id="IPR016162">
    <property type="entry name" value="Ald_DH_N"/>
</dbReference>
<evidence type="ECO:0000256" key="3">
    <source>
        <dbReference type="ARBA" id="ARBA00023002"/>
    </source>
</evidence>
<dbReference type="GO" id="GO:0004029">
    <property type="term" value="F:aldehyde dehydrogenase (NAD+) activity"/>
    <property type="evidence" value="ECO:0007669"/>
    <property type="project" value="UniProtKB-EC"/>
</dbReference>
<evidence type="ECO:0000256" key="2">
    <source>
        <dbReference type="ARBA" id="ARBA00011881"/>
    </source>
</evidence>
<name>A0A1B3BAJ2_9GAMM</name>
<dbReference type="InterPro" id="IPR016161">
    <property type="entry name" value="Ald_DH/histidinol_DH"/>
</dbReference>